<protein>
    <recommendedName>
        <fullName evidence="3">Phosphoribosyltransferase</fullName>
    </recommendedName>
</protein>
<evidence type="ECO:0000313" key="2">
    <source>
        <dbReference type="Proteomes" id="UP000093757"/>
    </source>
</evidence>
<dbReference type="OrthoDB" id="3403421at2"/>
<evidence type="ECO:0000313" key="1">
    <source>
        <dbReference type="EMBL" id="OBS02713.1"/>
    </source>
</evidence>
<gene>
    <name evidence="1" type="ORF">A9W98_13420</name>
</gene>
<dbReference type="EMBL" id="MAEM01000153">
    <property type="protein sequence ID" value="OBS02713.1"/>
    <property type="molecule type" value="Genomic_DNA"/>
</dbReference>
<dbReference type="SUPFAM" id="SSF53271">
    <property type="entry name" value="PRTase-like"/>
    <property type="match status" value="1"/>
</dbReference>
<dbReference type="AlphaFoldDB" id="A0A1A6BK53"/>
<dbReference type="RefSeq" id="WP_065133140.1">
    <property type="nucleotide sequence ID" value="NZ_MAEM01000153.1"/>
</dbReference>
<name>A0A1A6BK53_MYCGO</name>
<evidence type="ECO:0008006" key="3">
    <source>
        <dbReference type="Google" id="ProtNLM"/>
    </source>
</evidence>
<dbReference type="InterPro" id="IPR029057">
    <property type="entry name" value="PRTase-like"/>
</dbReference>
<reference evidence="1 2" key="1">
    <citation type="submission" date="2016-06" db="EMBL/GenBank/DDBJ databases">
        <authorList>
            <person name="Kjaerup R.B."/>
            <person name="Dalgaard T.S."/>
            <person name="Juul-Madsen H.R."/>
        </authorList>
    </citation>
    <scope>NUCLEOTIDE SEQUENCE [LARGE SCALE GENOMIC DNA]</scope>
    <source>
        <strain evidence="1 2">1245752.6</strain>
    </source>
</reference>
<organism evidence="1 2">
    <name type="scientific">Mycobacterium gordonae</name>
    <dbReference type="NCBI Taxonomy" id="1778"/>
    <lineage>
        <taxon>Bacteria</taxon>
        <taxon>Bacillati</taxon>
        <taxon>Actinomycetota</taxon>
        <taxon>Actinomycetes</taxon>
        <taxon>Mycobacteriales</taxon>
        <taxon>Mycobacteriaceae</taxon>
        <taxon>Mycobacterium</taxon>
    </lineage>
</organism>
<proteinExistence type="predicted"/>
<comment type="caution">
    <text evidence="1">The sequence shown here is derived from an EMBL/GenBank/DDBJ whole genome shotgun (WGS) entry which is preliminary data.</text>
</comment>
<dbReference type="Gene3D" id="3.40.50.2020">
    <property type="match status" value="1"/>
</dbReference>
<dbReference type="Proteomes" id="UP000093757">
    <property type="component" value="Unassembled WGS sequence"/>
</dbReference>
<accession>A0A1A6BK53</accession>
<sequence>MVAASALDPLLGGDPARVRTALAAAAGGYLRNVIREPGVTCTVCADPVRGFDRCWRCAQLRRAAGVADVVAPLSYAIAGTPSGALLRDYKNHPARKVREPLTAVITQLLWLGITGHERCVGAAAGVPVSARVVIPSLTCRPGTHPLTEIAGAIGALGEEVTLRAAPDALCDRVLRPEKFVVTSAGAVQGRHVLVLDDMWTTGSNAQSATLALRRAGAAAVSVMVVGRWLNPRYGRTADFIATRLRGDYAPDLCPVTGGSCP</sequence>